<feature type="non-terminal residue" evidence="2">
    <location>
        <position position="1"/>
    </location>
</feature>
<feature type="compositionally biased region" description="Polar residues" evidence="1">
    <location>
        <begin position="89"/>
        <end position="98"/>
    </location>
</feature>
<comment type="caution">
    <text evidence="2">The sequence shown here is derived from an EMBL/GenBank/DDBJ whole genome shotgun (WGS) entry which is preliminary data.</text>
</comment>
<reference evidence="2" key="1">
    <citation type="journal article" date="2019" name="Sci. Rep.">
        <title>Draft genome of Tanacetum cinerariifolium, the natural source of mosquito coil.</title>
        <authorList>
            <person name="Yamashiro T."/>
            <person name="Shiraishi A."/>
            <person name="Satake H."/>
            <person name="Nakayama K."/>
        </authorList>
    </citation>
    <scope>NUCLEOTIDE SEQUENCE</scope>
</reference>
<feature type="region of interest" description="Disordered" evidence="1">
    <location>
        <begin position="86"/>
        <end position="107"/>
    </location>
</feature>
<organism evidence="2">
    <name type="scientific">Tanacetum cinerariifolium</name>
    <name type="common">Dalmatian daisy</name>
    <name type="synonym">Chrysanthemum cinerariifolium</name>
    <dbReference type="NCBI Taxonomy" id="118510"/>
    <lineage>
        <taxon>Eukaryota</taxon>
        <taxon>Viridiplantae</taxon>
        <taxon>Streptophyta</taxon>
        <taxon>Embryophyta</taxon>
        <taxon>Tracheophyta</taxon>
        <taxon>Spermatophyta</taxon>
        <taxon>Magnoliopsida</taxon>
        <taxon>eudicotyledons</taxon>
        <taxon>Gunneridae</taxon>
        <taxon>Pentapetalae</taxon>
        <taxon>asterids</taxon>
        <taxon>campanulids</taxon>
        <taxon>Asterales</taxon>
        <taxon>Asteraceae</taxon>
        <taxon>Asteroideae</taxon>
        <taxon>Anthemideae</taxon>
        <taxon>Anthemidinae</taxon>
        <taxon>Tanacetum</taxon>
    </lineage>
</organism>
<evidence type="ECO:0000256" key="1">
    <source>
        <dbReference type="SAM" id="MobiDB-lite"/>
    </source>
</evidence>
<proteinExistence type="predicted"/>
<accession>A0A699U656</accession>
<dbReference type="EMBL" id="BKCJ011309421">
    <property type="protein sequence ID" value="GFD18735.1"/>
    <property type="molecule type" value="Genomic_DNA"/>
</dbReference>
<protein>
    <submittedName>
        <fullName evidence="2">Uncharacterized protein</fullName>
    </submittedName>
</protein>
<evidence type="ECO:0000313" key="2">
    <source>
        <dbReference type="EMBL" id="GFD18735.1"/>
    </source>
</evidence>
<gene>
    <name evidence="2" type="ORF">Tci_890704</name>
</gene>
<name>A0A699U656_TANCI</name>
<dbReference type="AlphaFoldDB" id="A0A699U656"/>
<sequence length="107" mass="11887">KPTLNLQYQRVDKGKSSKINNRVANESTDRGPIQITTKNSFSALSEETDTNLKDNECVNADGQTPVESQFFNDSDEDVDEYITMEESSKAVSNNQEASTLVEVSPHD</sequence>